<evidence type="ECO:0000256" key="5">
    <source>
        <dbReference type="SAM" id="MobiDB-lite"/>
    </source>
</evidence>
<keyword evidence="2 6" id="KW-0812">Transmembrane</keyword>
<dbReference type="InterPro" id="IPR000832">
    <property type="entry name" value="GPCR_2_secretin-like"/>
</dbReference>
<feature type="transmembrane region" description="Helical" evidence="6">
    <location>
        <begin position="725"/>
        <end position="750"/>
    </location>
</feature>
<keyword evidence="4 6" id="KW-0472">Membrane</keyword>
<dbReference type="PANTHER" id="PTHR45902">
    <property type="entry name" value="LATROPHILIN RECEPTOR-LIKE PROTEIN A"/>
    <property type="match status" value="1"/>
</dbReference>
<feature type="transmembrane region" description="Helical" evidence="6">
    <location>
        <begin position="815"/>
        <end position="842"/>
    </location>
</feature>
<feature type="transmembrane region" description="Helical" evidence="6">
    <location>
        <begin position="694"/>
        <end position="713"/>
    </location>
</feature>
<comment type="subcellular location">
    <subcellularLocation>
        <location evidence="1">Membrane</location>
        <topology evidence="1">Multi-pass membrane protein</topology>
    </subcellularLocation>
</comment>
<feature type="compositionally biased region" description="Polar residues" evidence="5">
    <location>
        <begin position="938"/>
        <end position="954"/>
    </location>
</feature>
<feature type="transmembrane region" description="Helical" evidence="6">
    <location>
        <begin position="890"/>
        <end position="912"/>
    </location>
</feature>
<dbReference type="GO" id="GO:0007166">
    <property type="term" value="P:cell surface receptor signaling pathway"/>
    <property type="evidence" value="ECO:0007669"/>
    <property type="project" value="InterPro"/>
</dbReference>
<dbReference type="GO" id="GO:0016020">
    <property type="term" value="C:membrane"/>
    <property type="evidence" value="ECO:0007669"/>
    <property type="project" value="UniProtKB-SubCell"/>
</dbReference>
<organism evidence="9 10">
    <name type="scientific">Elysia crispata</name>
    <name type="common">lettuce slug</name>
    <dbReference type="NCBI Taxonomy" id="231223"/>
    <lineage>
        <taxon>Eukaryota</taxon>
        <taxon>Metazoa</taxon>
        <taxon>Spiralia</taxon>
        <taxon>Lophotrochozoa</taxon>
        <taxon>Mollusca</taxon>
        <taxon>Gastropoda</taxon>
        <taxon>Heterobranchia</taxon>
        <taxon>Euthyneura</taxon>
        <taxon>Panpulmonata</taxon>
        <taxon>Sacoglossa</taxon>
        <taxon>Placobranchoidea</taxon>
        <taxon>Plakobranchidae</taxon>
        <taxon>Elysia</taxon>
    </lineage>
</organism>
<accession>A0AAE1DM60</accession>
<gene>
    <name evidence="9" type="ORF">RRG08_007272</name>
</gene>
<dbReference type="Gene3D" id="1.20.1070.10">
    <property type="entry name" value="Rhodopsin 7-helix transmembrane proteins"/>
    <property type="match status" value="1"/>
</dbReference>
<evidence type="ECO:0000256" key="1">
    <source>
        <dbReference type="ARBA" id="ARBA00004141"/>
    </source>
</evidence>
<feature type="chain" id="PRO_5042171380" description="G-protein coupled receptors family 2 profile 2 domain-containing protein" evidence="7">
    <location>
        <begin position="22"/>
        <end position="963"/>
    </location>
</feature>
<evidence type="ECO:0000256" key="3">
    <source>
        <dbReference type="ARBA" id="ARBA00022989"/>
    </source>
</evidence>
<feature type="domain" description="G-protein coupled receptors family 2 profile 2" evidence="8">
    <location>
        <begin position="657"/>
        <end position="914"/>
    </location>
</feature>
<dbReference type="PROSITE" id="PS50261">
    <property type="entry name" value="G_PROTEIN_RECEP_F2_4"/>
    <property type="match status" value="1"/>
</dbReference>
<dbReference type="CDD" id="cd15039">
    <property type="entry name" value="7tmB3_Methuselah-like"/>
    <property type="match status" value="1"/>
</dbReference>
<dbReference type="PANTHER" id="PTHR45902:SF1">
    <property type="entry name" value="LATROPHILIN RECEPTOR-LIKE PROTEIN A"/>
    <property type="match status" value="1"/>
</dbReference>
<evidence type="ECO:0000256" key="4">
    <source>
        <dbReference type="ARBA" id="ARBA00023136"/>
    </source>
</evidence>
<feature type="transmembrane region" description="Helical" evidence="6">
    <location>
        <begin position="863"/>
        <end position="884"/>
    </location>
</feature>
<dbReference type="InterPro" id="IPR053231">
    <property type="entry name" value="GPCR_LN-TM7"/>
</dbReference>
<evidence type="ECO:0000259" key="8">
    <source>
        <dbReference type="PROSITE" id="PS50261"/>
    </source>
</evidence>
<reference evidence="9" key="1">
    <citation type="journal article" date="2023" name="G3 (Bethesda)">
        <title>A reference genome for the long-term kleptoplast-retaining sea slug Elysia crispata morphotype clarki.</title>
        <authorList>
            <person name="Eastman K.E."/>
            <person name="Pendleton A.L."/>
            <person name="Shaikh M.A."/>
            <person name="Suttiyut T."/>
            <person name="Ogas R."/>
            <person name="Tomko P."/>
            <person name="Gavelis G."/>
            <person name="Widhalm J.R."/>
            <person name="Wisecaver J.H."/>
        </authorList>
    </citation>
    <scope>NUCLEOTIDE SEQUENCE</scope>
    <source>
        <strain evidence="9">ECLA1</strain>
    </source>
</reference>
<evidence type="ECO:0000256" key="6">
    <source>
        <dbReference type="SAM" id="Phobius"/>
    </source>
</evidence>
<keyword evidence="10" id="KW-1185">Reference proteome</keyword>
<dbReference type="EMBL" id="JAWDGP010003379">
    <property type="protein sequence ID" value="KAK3774915.1"/>
    <property type="molecule type" value="Genomic_DNA"/>
</dbReference>
<feature type="signal peptide" evidence="7">
    <location>
        <begin position="1"/>
        <end position="21"/>
    </location>
</feature>
<evidence type="ECO:0000313" key="9">
    <source>
        <dbReference type="EMBL" id="KAK3774915.1"/>
    </source>
</evidence>
<feature type="transmembrane region" description="Helical" evidence="6">
    <location>
        <begin position="770"/>
        <end position="795"/>
    </location>
</feature>
<dbReference type="InterPro" id="IPR017981">
    <property type="entry name" value="GPCR_2-like_7TM"/>
</dbReference>
<comment type="caution">
    <text evidence="9">The sequence shown here is derived from an EMBL/GenBank/DDBJ whole genome shotgun (WGS) entry which is preliminary data.</text>
</comment>
<keyword evidence="7" id="KW-0732">Signal</keyword>
<proteinExistence type="predicted"/>
<evidence type="ECO:0000313" key="10">
    <source>
        <dbReference type="Proteomes" id="UP001283361"/>
    </source>
</evidence>
<keyword evidence="3 6" id="KW-1133">Transmembrane helix</keyword>
<evidence type="ECO:0000256" key="7">
    <source>
        <dbReference type="SAM" id="SignalP"/>
    </source>
</evidence>
<name>A0AAE1DM60_9GAST</name>
<sequence length="963" mass="109373">MQVSALIFFMVLWHSFKLCSAQSNDSIDQLTDNWKNLHVQHCGLLCYNGSRVRIHAENECENPVCFQCDCNSTCSELDTCCPQGVVHPNGSFTLSQEEHEQPTKIPPYPEQIQCGGMPYILRNYLQVSSCPSVIETHALDTNASLDTRKLCEEETDEISFVDTIRPFVDMQTGLVFKNKFCAICNGYFLNTSAAITEPESISHQNLDRVALPWDLKVNCSHYQLLYTVKSFKELLNRASSRMSRCRIYYEDAPSKRQPTACYLNRPEMYERLSCDEPMMNLCRELNNTYLMLKGHKNIFCYMCKGRELSRKITKICIRDPITWPIAFLVPPITLLLGVSGRQSVYDSWKRNNCKPLTEWLDYYGNCQPALCSSGKLLDESGKCVSMIEQIRGLGYKLFVVFLPVNLQMVTIEDVQNLSKYISGSIEDVSLESMTDINITVLYHDYDKMYGKLQRISVSSHFVGNNIVRRDIYEDQLLFLFSKAWTVLKDNGTKGKIQIKPVLLGEEMRKFEQIEIEDPHEVIKLPLPEGPGIQQSTVNKNSLSTFPELTTIKSSRRKITYTENHVTEISRIYQWWTKAIFIDVTHSLTCPYVPMNISNTSSTEENMPMINFLIWGQTIRVSSKQKIAVVNGQTQMCLSLYNKLTSTQSEQGILEQLQYYMEAICVSLSVVCLLLSSLTYCVFPSLRSLPGMNNLSLCMSLAVAQTCLLITARWGVNENLPKGYCLMHAILLHYSWLASFAWMSVCCIHMFRVFTANNNKFTDNRSDMKRYLYYCLYGFGVPGLIVIATYAINASITSGKSSGYNSDFCFLDTRRSVWTLALSLLVPLGLLILTNSVMFVMTVRQIVHVSNMQEQSRSRGRQGVLTYMKLSSLTGLIGAVVVIAVQLNSFVISMLTSPLMALQGVFIFVSFTCNHRVRLLYRDLFNRRARHYAQRTEKTTSSGLSTVPTIDNGSSKPPKGGSPF</sequence>
<dbReference type="GO" id="GO:0004930">
    <property type="term" value="F:G protein-coupled receptor activity"/>
    <property type="evidence" value="ECO:0007669"/>
    <property type="project" value="InterPro"/>
</dbReference>
<dbReference type="AlphaFoldDB" id="A0AAE1DM60"/>
<evidence type="ECO:0000256" key="2">
    <source>
        <dbReference type="ARBA" id="ARBA00022692"/>
    </source>
</evidence>
<dbReference type="Pfam" id="PF00002">
    <property type="entry name" value="7tm_2"/>
    <property type="match status" value="1"/>
</dbReference>
<feature type="region of interest" description="Disordered" evidence="5">
    <location>
        <begin position="934"/>
        <end position="963"/>
    </location>
</feature>
<feature type="transmembrane region" description="Helical" evidence="6">
    <location>
        <begin position="658"/>
        <end position="682"/>
    </location>
</feature>
<dbReference type="Proteomes" id="UP001283361">
    <property type="component" value="Unassembled WGS sequence"/>
</dbReference>
<protein>
    <recommendedName>
        <fullName evidence="8">G-protein coupled receptors family 2 profile 2 domain-containing protein</fullName>
    </recommendedName>
</protein>